<dbReference type="EMBL" id="JAVIZJ010000002">
    <property type="protein sequence ID" value="MDR6209083.1"/>
    <property type="molecule type" value="Genomic_DNA"/>
</dbReference>
<gene>
    <name evidence="1" type="ORF">QE364_000775</name>
</gene>
<dbReference type="Proteomes" id="UP001261666">
    <property type="component" value="Unassembled WGS sequence"/>
</dbReference>
<name>A0ACC6IEN9_9ACTN</name>
<accession>A0ACC6IEN9</accession>
<protein>
    <submittedName>
        <fullName evidence="1">Uncharacterized protein</fullName>
    </submittedName>
</protein>
<organism evidence="1 2">
    <name type="scientific">Nocardioides zeae</name>
    <dbReference type="NCBI Taxonomy" id="1457234"/>
    <lineage>
        <taxon>Bacteria</taxon>
        <taxon>Bacillati</taxon>
        <taxon>Actinomycetota</taxon>
        <taxon>Actinomycetes</taxon>
        <taxon>Propionibacteriales</taxon>
        <taxon>Nocardioidaceae</taxon>
        <taxon>Nocardioides</taxon>
    </lineage>
</organism>
<sequence length="97" mass="10370">MATAGQLKGDTPVRSTDNPNIFPAKQIPGLFSDKEWLTTLLLSLFLGGLGVDRFYLGQTGLGIAKLLTCGGCGIWSLIDLVLIAMRKLPDSQGRPLP</sequence>
<comment type="caution">
    <text evidence="1">The sequence shown here is derived from an EMBL/GenBank/DDBJ whole genome shotgun (WGS) entry which is preliminary data.</text>
</comment>
<evidence type="ECO:0000313" key="2">
    <source>
        <dbReference type="Proteomes" id="UP001261666"/>
    </source>
</evidence>
<reference evidence="1" key="1">
    <citation type="submission" date="2023-08" db="EMBL/GenBank/DDBJ databases">
        <title>Functional and genomic diversity of the sorghum phyllosphere microbiome.</title>
        <authorList>
            <person name="Shade A."/>
        </authorList>
    </citation>
    <scope>NUCLEOTIDE SEQUENCE</scope>
    <source>
        <strain evidence="1">SORGH_AS_0885</strain>
    </source>
</reference>
<evidence type="ECO:0000313" key="1">
    <source>
        <dbReference type="EMBL" id="MDR6209083.1"/>
    </source>
</evidence>
<keyword evidence="2" id="KW-1185">Reference proteome</keyword>
<proteinExistence type="predicted"/>